<keyword evidence="4" id="KW-0813">Transport</keyword>
<dbReference type="Pfam" id="PF03188">
    <property type="entry name" value="Cytochrom_B561"/>
    <property type="match status" value="1"/>
</dbReference>
<keyword evidence="11" id="KW-0325">Glycoprotein</keyword>
<dbReference type="Gene3D" id="2.60.40.4060">
    <property type="entry name" value="Reeler domain"/>
    <property type="match status" value="1"/>
</dbReference>
<dbReference type="PANTHER" id="PTHR23130:SF171">
    <property type="entry name" value="OS01G0895300 PROTEIN"/>
    <property type="match status" value="1"/>
</dbReference>
<evidence type="ECO:0000256" key="11">
    <source>
        <dbReference type="ARBA" id="ARBA00023180"/>
    </source>
</evidence>
<comment type="subcellular location">
    <subcellularLocation>
        <location evidence="2">Membrane</location>
        <topology evidence="2">Multi-pass membrane protein</topology>
    </subcellularLocation>
</comment>
<feature type="domain" description="DOMON" evidence="14">
    <location>
        <begin position="209"/>
        <end position="326"/>
    </location>
</feature>
<dbReference type="GO" id="GO:0016020">
    <property type="term" value="C:membrane"/>
    <property type="evidence" value="ECO:0007669"/>
    <property type="project" value="UniProtKB-SubCell"/>
</dbReference>
<evidence type="ECO:0000256" key="8">
    <source>
        <dbReference type="ARBA" id="ARBA00022989"/>
    </source>
</evidence>
<dbReference type="PROSITE" id="PS50836">
    <property type="entry name" value="DOMON"/>
    <property type="match status" value="1"/>
</dbReference>
<organism evidence="16 17">
    <name type="scientific">Chironomus riparius</name>
    <dbReference type="NCBI Taxonomy" id="315576"/>
    <lineage>
        <taxon>Eukaryota</taxon>
        <taxon>Metazoa</taxon>
        <taxon>Ecdysozoa</taxon>
        <taxon>Arthropoda</taxon>
        <taxon>Hexapoda</taxon>
        <taxon>Insecta</taxon>
        <taxon>Pterygota</taxon>
        <taxon>Neoptera</taxon>
        <taxon>Endopterygota</taxon>
        <taxon>Diptera</taxon>
        <taxon>Nematocera</taxon>
        <taxon>Chironomoidea</taxon>
        <taxon>Chironomidae</taxon>
        <taxon>Chironominae</taxon>
        <taxon>Chironomus</taxon>
    </lineage>
</organism>
<dbReference type="InterPro" id="IPR005018">
    <property type="entry name" value="DOMON_domain"/>
</dbReference>
<feature type="domain" description="Cytochrome b561" evidence="15">
    <location>
        <begin position="331"/>
        <end position="529"/>
    </location>
</feature>
<gene>
    <name evidence="16" type="ORF">CHIRRI_LOCUS1164</name>
</gene>
<keyword evidence="5 12" id="KW-0812">Transmembrane</keyword>
<feature type="transmembrane region" description="Helical" evidence="12">
    <location>
        <begin position="471"/>
        <end position="494"/>
    </location>
</feature>
<evidence type="ECO:0000256" key="9">
    <source>
        <dbReference type="ARBA" id="ARBA00023004"/>
    </source>
</evidence>
<dbReference type="InterPro" id="IPR042307">
    <property type="entry name" value="Reeler_sf"/>
</dbReference>
<feature type="transmembrane region" description="Helical" evidence="12">
    <location>
        <begin position="363"/>
        <end position="386"/>
    </location>
</feature>
<comment type="cofactor">
    <cofactor evidence="1">
        <name>heme b</name>
        <dbReference type="ChEBI" id="CHEBI:60344"/>
    </cofactor>
</comment>
<dbReference type="Gene3D" id="1.20.120.1770">
    <property type="match status" value="1"/>
</dbReference>
<keyword evidence="8 12" id="KW-1133">Transmembrane helix</keyword>
<dbReference type="PROSITE" id="PS50939">
    <property type="entry name" value="CYTOCHROME_B561"/>
    <property type="match status" value="1"/>
</dbReference>
<feature type="transmembrane region" description="Helical" evidence="12">
    <location>
        <begin position="555"/>
        <end position="578"/>
    </location>
</feature>
<dbReference type="CDD" id="cd08760">
    <property type="entry name" value="Cyt_b561_FRRS1_like"/>
    <property type="match status" value="1"/>
</dbReference>
<evidence type="ECO:0000256" key="7">
    <source>
        <dbReference type="ARBA" id="ARBA00022982"/>
    </source>
</evidence>
<keyword evidence="9" id="KW-0408">Iron</keyword>
<dbReference type="InterPro" id="IPR006593">
    <property type="entry name" value="Cyt_b561/ferric_Rdtase_TM"/>
</dbReference>
<feature type="signal peptide" evidence="13">
    <location>
        <begin position="1"/>
        <end position="18"/>
    </location>
</feature>
<comment type="similarity">
    <text evidence="3">Belongs to the FRRS1 family.</text>
</comment>
<evidence type="ECO:0000256" key="13">
    <source>
        <dbReference type="SAM" id="SignalP"/>
    </source>
</evidence>
<evidence type="ECO:0000256" key="4">
    <source>
        <dbReference type="ARBA" id="ARBA00022448"/>
    </source>
</evidence>
<sequence length="580" mass="64829">MWFKLIYIASFCILYVVSSPGGAPLTACDSMMPIHGGFQDQLGDLPVNVIIESIIISGQLISIRIEGTDILQSFGGFLIQAISENEELIGTFHLSENVRVINCRNISGSSATHTGSAQKTAVDIIWEAPITTELIVFNFFITIAGTFQTFWAKRRTSLQFVIPPSLVPTENPIIPIDPTLPIEEDLTIYDGCGDTKVCFGVPDNCYLGRMCDILGAVSYDNHNFTFELLAQDSHEYVAMGLSNTKSMGDSSVIECVRSDPYKSFASWTLGNVEAQRTTAQDYIELVEGMSINGRVYCKVQRKAFSAVKGVEFDLINNKYYLLLASGPLGEGNNIAKHENHGISFSPVQLTVPQYVRQNEPQNVFILIHGSFMIVSWIGLTSIGIVFARYFKKSWTNKKACGQDVWFIWHVICMFLSWTLTIAGFIVIFVYRGEWSTSAHAIIGCIVLGLTVIQPIGAVFRPDANSRSRSLFNWLHQAFGNITHALAVITIFFAVRFPEARLPHYTLYILAAFVSFYLIMHIIFTAVDIRGDMKRNKNSRTKNSKTMPFQIIQKTLLGFFIISMMIFVIALLLVFTLGFED</sequence>
<dbReference type="SMART" id="SM00665">
    <property type="entry name" value="B561"/>
    <property type="match status" value="1"/>
</dbReference>
<dbReference type="Pfam" id="PF03351">
    <property type="entry name" value="DOMON"/>
    <property type="match status" value="1"/>
</dbReference>
<dbReference type="AlphaFoldDB" id="A0A9P0N8I6"/>
<reference evidence="16" key="2">
    <citation type="submission" date="2022-10" db="EMBL/GenBank/DDBJ databases">
        <authorList>
            <consortium name="ENA_rothamsted_submissions"/>
            <consortium name="culmorum"/>
            <person name="King R."/>
        </authorList>
    </citation>
    <scope>NUCLEOTIDE SEQUENCE</scope>
</reference>
<evidence type="ECO:0000256" key="1">
    <source>
        <dbReference type="ARBA" id="ARBA00001970"/>
    </source>
</evidence>
<name>A0A9P0N8I6_9DIPT</name>
<evidence type="ECO:0000259" key="14">
    <source>
        <dbReference type="PROSITE" id="PS50836"/>
    </source>
</evidence>
<keyword evidence="17" id="KW-1185">Reference proteome</keyword>
<keyword evidence="7" id="KW-0249">Electron transport</keyword>
<feature type="transmembrane region" description="Helical" evidence="12">
    <location>
        <begin position="506"/>
        <end position="526"/>
    </location>
</feature>
<dbReference type="Proteomes" id="UP001153620">
    <property type="component" value="Chromosome 1"/>
</dbReference>
<dbReference type="CDD" id="cd08544">
    <property type="entry name" value="Reeler"/>
    <property type="match status" value="1"/>
</dbReference>
<evidence type="ECO:0000313" key="17">
    <source>
        <dbReference type="Proteomes" id="UP001153620"/>
    </source>
</evidence>
<feature type="chain" id="PRO_5040216216" description="Ferric-chelate reductase 1" evidence="13">
    <location>
        <begin position="19"/>
        <end position="580"/>
    </location>
</feature>
<reference evidence="16" key="1">
    <citation type="submission" date="2022-01" db="EMBL/GenBank/DDBJ databases">
        <authorList>
            <person name="King R."/>
        </authorList>
    </citation>
    <scope>NUCLEOTIDE SEQUENCE</scope>
</reference>
<evidence type="ECO:0000256" key="5">
    <source>
        <dbReference type="ARBA" id="ARBA00022692"/>
    </source>
</evidence>
<protein>
    <recommendedName>
        <fullName evidence="18">Ferric-chelate reductase 1</fullName>
    </recommendedName>
</protein>
<evidence type="ECO:0008006" key="18">
    <source>
        <dbReference type="Google" id="ProtNLM"/>
    </source>
</evidence>
<feature type="transmembrane region" description="Helical" evidence="12">
    <location>
        <begin position="406"/>
        <end position="430"/>
    </location>
</feature>
<dbReference type="InterPro" id="IPR002861">
    <property type="entry name" value="Reeler_dom"/>
</dbReference>
<accession>A0A9P0N8I6</accession>
<dbReference type="OrthoDB" id="283575at2759"/>
<proteinExistence type="inferred from homology"/>
<evidence type="ECO:0000256" key="2">
    <source>
        <dbReference type="ARBA" id="ARBA00004141"/>
    </source>
</evidence>
<keyword evidence="6 13" id="KW-0732">Signal</keyword>
<evidence type="ECO:0000256" key="6">
    <source>
        <dbReference type="ARBA" id="ARBA00022729"/>
    </source>
</evidence>
<keyword evidence="10 12" id="KW-0472">Membrane</keyword>
<feature type="transmembrane region" description="Helical" evidence="12">
    <location>
        <begin position="436"/>
        <end position="459"/>
    </location>
</feature>
<dbReference type="EMBL" id="OU895877">
    <property type="protein sequence ID" value="CAH1709417.1"/>
    <property type="molecule type" value="Genomic_DNA"/>
</dbReference>
<evidence type="ECO:0000313" key="16">
    <source>
        <dbReference type="EMBL" id="CAH1709417.1"/>
    </source>
</evidence>
<evidence type="ECO:0000256" key="10">
    <source>
        <dbReference type="ARBA" id="ARBA00023136"/>
    </source>
</evidence>
<evidence type="ECO:0000259" key="15">
    <source>
        <dbReference type="PROSITE" id="PS50939"/>
    </source>
</evidence>
<dbReference type="PANTHER" id="PTHR23130">
    <property type="entry name" value="CYTOCHROME B561 AND DOMON DOMAIN-CONTAINING PROTEIN"/>
    <property type="match status" value="1"/>
</dbReference>
<evidence type="ECO:0000256" key="3">
    <source>
        <dbReference type="ARBA" id="ARBA00009195"/>
    </source>
</evidence>
<evidence type="ECO:0000256" key="12">
    <source>
        <dbReference type="SAM" id="Phobius"/>
    </source>
</evidence>
<dbReference type="Pfam" id="PF02014">
    <property type="entry name" value="Reeler"/>
    <property type="match status" value="1"/>
</dbReference>